<feature type="coiled-coil region" evidence="1">
    <location>
        <begin position="4"/>
        <end position="31"/>
    </location>
</feature>
<evidence type="ECO:0000313" key="4">
    <source>
        <dbReference type="Proteomes" id="UP000290106"/>
    </source>
</evidence>
<dbReference type="Proteomes" id="UP000290106">
    <property type="component" value="Unassembled WGS sequence"/>
</dbReference>
<reference evidence="3 4" key="1">
    <citation type="submission" date="2019-01" db="EMBL/GenBank/DDBJ databases">
        <title>Blautia sp. nov. KGMB01111 isolated human feces.</title>
        <authorList>
            <person name="Park J.-E."/>
            <person name="Kim J.-S."/>
            <person name="Park S.-H."/>
        </authorList>
    </citation>
    <scope>NUCLEOTIDE SEQUENCE [LARGE SCALE GENOMIC DNA]</scope>
    <source>
        <strain evidence="3 4">KGMB01111</strain>
    </source>
</reference>
<dbReference type="InterPro" id="IPR004919">
    <property type="entry name" value="GmrSD_N"/>
</dbReference>
<feature type="domain" description="GmrSD restriction endonucleases N-terminal" evidence="2">
    <location>
        <begin position="109"/>
        <end position="241"/>
    </location>
</feature>
<dbReference type="RefSeq" id="WP_118655923.1">
    <property type="nucleotide sequence ID" value="NZ_SDKC01000001.1"/>
</dbReference>
<gene>
    <name evidence="3" type="ORF">ETP43_13280</name>
</gene>
<dbReference type="PANTHER" id="PTHR39639">
    <property type="entry name" value="CHROMOSOME 16, WHOLE GENOME SHOTGUN SEQUENCE"/>
    <property type="match status" value="1"/>
</dbReference>
<name>A0A4V1NS55_9FIRM</name>
<dbReference type="Pfam" id="PF03235">
    <property type="entry name" value="GmrSD_N"/>
    <property type="match status" value="1"/>
</dbReference>
<dbReference type="EMBL" id="SDKC01000001">
    <property type="protein sequence ID" value="RXS76075.1"/>
    <property type="molecule type" value="Genomic_DNA"/>
</dbReference>
<accession>A0A4V1NS55</accession>
<dbReference type="PANTHER" id="PTHR39639:SF1">
    <property type="entry name" value="DUF262 DOMAIN-CONTAINING PROTEIN"/>
    <property type="match status" value="1"/>
</dbReference>
<dbReference type="AlphaFoldDB" id="A0A4V1NS55"/>
<evidence type="ECO:0000259" key="2">
    <source>
        <dbReference type="Pfam" id="PF03235"/>
    </source>
</evidence>
<sequence>MEDTTLKKKDIEELEKLVKIAEEQGNNINLNLVYMIIDSEKINFAEVMKYFENRGITMIEGDVEPDITAYSCEGERIRPFDPSKISITMKPMTLDALIKRIQNEEIEFDTSFQRKAGLWSKRQKSQLLESIFLRIPLPAFYFDATDEDEWLIIDGLQRVSTLKEFVVDKSLKLQELEFFPELNGCNYDKLPRMFQRRIDETVINVYLVNPSTPENVKFNIFKRINTGGLTLEPQEIRNALFQGQATKFLQECSKLECFIKATAGSIKSERMLDREFVLRYVSFCYLDLQLYNGNIDEFLNEGMKFLNHADEMYIREIKNEFTFVMKAMFAVMGNNSFRKICEDGRRRPINKVIFESWCYVFKTLTPEAVGLLEKKKEKVQKEYMQLCASQEYLYLLKVPDKKALYARIRAVDELIHKFI</sequence>
<protein>
    <submittedName>
        <fullName evidence="3">DUF262 domain-containing protein</fullName>
    </submittedName>
</protein>
<evidence type="ECO:0000256" key="1">
    <source>
        <dbReference type="SAM" id="Coils"/>
    </source>
</evidence>
<proteinExistence type="predicted"/>
<evidence type="ECO:0000313" key="3">
    <source>
        <dbReference type="EMBL" id="RXS76075.1"/>
    </source>
</evidence>
<comment type="caution">
    <text evidence="3">The sequence shown here is derived from an EMBL/GenBank/DDBJ whole genome shotgun (WGS) entry which is preliminary data.</text>
</comment>
<dbReference type="OrthoDB" id="9770340at2"/>
<organism evidence="3 4">
    <name type="scientific">Blautia faecicola</name>
    <dbReference type="NCBI Taxonomy" id="2509240"/>
    <lineage>
        <taxon>Bacteria</taxon>
        <taxon>Bacillati</taxon>
        <taxon>Bacillota</taxon>
        <taxon>Clostridia</taxon>
        <taxon>Lachnospirales</taxon>
        <taxon>Lachnospiraceae</taxon>
        <taxon>Blautia</taxon>
    </lineage>
</organism>
<keyword evidence="4" id="KW-1185">Reference proteome</keyword>
<keyword evidence="1" id="KW-0175">Coiled coil</keyword>